<evidence type="ECO:0000256" key="2">
    <source>
        <dbReference type="ARBA" id="ARBA00009063"/>
    </source>
</evidence>
<dbReference type="SMART" id="SM00503">
    <property type="entry name" value="SynN"/>
    <property type="match status" value="1"/>
</dbReference>
<dbReference type="Pfam" id="PF05739">
    <property type="entry name" value="SNARE"/>
    <property type="match status" value="1"/>
</dbReference>
<comment type="similarity">
    <text evidence="2 4">Belongs to the syntaxin family.</text>
</comment>
<feature type="transmembrane region" description="Helical" evidence="5">
    <location>
        <begin position="223"/>
        <end position="242"/>
    </location>
</feature>
<proteinExistence type="inferred from homology"/>
<dbReference type="PROSITE" id="PS00914">
    <property type="entry name" value="SYNTAXIN"/>
    <property type="match status" value="1"/>
</dbReference>
<dbReference type="Proteomes" id="UP000708208">
    <property type="component" value="Unassembled WGS sequence"/>
</dbReference>
<sequence>MDLYQNYSTTDFHRKSQTVASNILKISQNVSSMQRMVNQLSSGDNSSSRKQLNDVTHYTGQLAKDTSEDLKDLNKFPVGDQKQLKLQREKLTSDFTAVLNSFQQIQRTAAAKEKELMKAARHDDEQQQPTLLQLGQPTSRQIFAEEDNVGELLERESSIRQLETDILAVNQIFQELAKMVHDQGEVIDSIEAHVEEAQITTQQGTEQLSHAATYQSKARRKKAIIFGVLLLILIIFILVMVYS</sequence>
<keyword evidence="5" id="KW-1133">Transmembrane helix</keyword>
<comment type="caution">
    <text evidence="7">The sequence shown here is derived from an EMBL/GenBank/DDBJ whole genome shotgun (WGS) entry which is preliminary data.</text>
</comment>
<keyword evidence="3" id="KW-0813">Transport</keyword>
<dbReference type="CDD" id="cd15847">
    <property type="entry name" value="SNARE_syntaxin7_like"/>
    <property type="match status" value="1"/>
</dbReference>
<evidence type="ECO:0000313" key="7">
    <source>
        <dbReference type="EMBL" id="CAG7727443.1"/>
    </source>
</evidence>
<dbReference type="PANTHER" id="PTHR19957:SF411">
    <property type="entry name" value="LD23667P"/>
    <property type="match status" value="1"/>
</dbReference>
<dbReference type="InterPro" id="IPR006011">
    <property type="entry name" value="Syntaxin_N"/>
</dbReference>
<dbReference type="InterPro" id="IPR045242">
    <property type="entry name" value="Syntaxin"/>
</dbReference>
<evidence type="ECO:0000256" key="5">
    <source>
        <dbReference type="SAM" id="Phobius"/>
    </source>
</evidence>
<comment type="subcellular location">
    <subcellularLocation>
        <location evidence="1">Membrane</location>
        <topology evidence="1">Single-pass type IV membrane protein</topology>
    </subcellularLocation>
</comment>
<evidence type="ECO:0000256" key="4">
    <source>
        <dbReference type="RuleBase" id="RU003858"/>
    </source>
</evidence>
<evidence type="ECO:0000256" key="1">
    <source>
        <dbReference type="ARBA" id="ARBA00004211"/>
    </source>
</evidence>
<dbReference type="Pfam" id="PF14523">
    <property type="entry name" value="Syntaxin_2"/>
    <property type="match status" value="1"/>
</dbReference>
<dbReference type="PANTHER" id="PTHR19957">
    <property type="entry name" value="SYNTAXIN"/>
    <property type="match status" value="1"/>
</dbReference>
<dbReference type="GO" id="GO:0031201">
    <property type="term" value="C:SNARE complex"/>
    <property type="evidence" value="ECO:0007669"/>
    <property type="project" value="TreeGrafter"/>
</dbReference>
<reference evidence="7" key="1">
    <citation type="submission" date="2021-06" db="EMBL/GenBank/DDBJ databases">
        <authorList>
            <person name="Hodson N. C."/>
            <person name="Mongue J. A."/>
            <person name="Jaron S. K."/>
        </authorList>
    </citation>
    <scope>NUCLEOTIDE SEQUENCE</scope>
</reference>
<name>A0A8J2NUZ4_9HEXA</name>
<gene>
    <name evidence="7" type="ORF">AFUS01_LOCUS16285</name>
</gene>
<dbReference type="GO" id="GO:0048278">
    <property type="term" value="P:vesicle docking"/>
    <property type="evidence" value="ECO:0007669"/>
    <property type="project" value="TreeGrafter"/>
</dbReference>
<protein>
    <recommendedName>
        <fullName evidence="6">t-SNARE coiled-coil homology domain-containing protein</fullName>
    </recommendedName>
</protein>
<dbReference type="AlphaFoldDB" id="A0A8J2NUZ4"/>
<dbReference type="GO" id="GO:0006886">
    <property type="term" value="P:intracellular protein transport"/>
    <property type="evidence" value="ECO:0007669"/>
    <property type="project" value="InterPro"/>
</dbReference>
<keyword evidence="3" id="KW-0532">Neurotransmitter transport</keyword>
<feature type="domain" description="T-SNARE coiled-coil homology" evidence="6">
    <location>
        <begin position="154"/>
        <end position="211"/>
    </location>
</feature>
<dbReference type="SMART" id="SM00397">
    <property type="entry name" value="t_SNARE"/>
    <property type="match status" value="1"/>
</dbReference>
<dbReference type="FunFam" id="1.20.58.70:FF:000006">
    <property type="entry name" value="Syntaxin 7"/>
    <property type="match status" value="1"/>
</dbReference>
<keyword evidence="5" id="KW-0812">Transmembrane</keyword>
<accession>A0A8J2NUZ4</accession>
<dbReference type="OrthoDB" id="364348at2759"/>
<dbReference type="InterPro" id="IPR006012">
    <property type="entry name" value="Syntaxin/epimorphin_CS"/>
</dbReference>
<dbReference type="GO" id="GO:0008021">
    <property type="term" value="C:synaptic vesicle"/>
    <property type="evidence" value="ECO:0007669"/>
    <property type="project" value="TreeGrafter"/>
</dbReference>
<dbReference type="GO" id="GO:0005484">
    <property type="term" value="F:SNAP receptor activity"/>
    <property type="evidence" value="ECO:0007669"/>
    <property type="project" value="InterPro"/>
</dbReference>
<dbReference type="GO" id="GO:0006836">
    <property type="term" value="P:neurotransmitter transport"/>
    <property type="evidence" value="ECO:0007669"/>
    <property type="project" value="UniProtKB-KW"/>
</dbReference>
<dbReference type="InterPro" id="IPR000727">
    <property type="entry name" value="T_SNARE_dom"/>
</dbReference>
<evidence type="ECO:0000313" key="8">
    <source>
        <dbReference type="Proteomes" id="UP000708208"/>
    </source>
</evidence>
<keyword evidence="8" id="KW-1185">Reference proteome</keyword>
<dbReference type="GO" id="GO:0000149">
    <property type="term" value="F:SNARE binding"/>
    <property type="evidence" value="ECO:0007669"/>
    <property type="project" value="TreeGrafter"/>
</dbReference>
<keyword evidence="5" id="KW-0472">Membrane</keyword>
<dbReference type="GO" id="GO:0006906">
    <property type="term" value="P:vesicle fusion"/>
    <property type="evidence" value="ECO:0007669"/>
    <property type="project" value="TreeGrafter"/>
</dbReference>
<evidence type="ECO:0000256" key="3">
    <source>
        <dbReference type="ARBA" id="ARBA00022775"/>
    </source>
</evidence>
<evidence type="ECO:0000259" key="6">
    <source>
        <dbReference type="PROSITE" id="PS50192"/>
    </source>
</evidence>
<dbReference type="PROSITE" id="PS50192">
    <property type="entry name" value="T_SNARE"/>
    <property type="match status" value="1"/>
</dbReference>
<organism evidence="7 8">
    <name type="scientific">Allacma fusca</name>
    <dbReference type="NCBI Taxonomy" id="39272"/>
    <lineage>
        <taxon>Eukaryota</taxon>
        <taxon>Metazoa</taxon>
        <taxon>Ecdysozoa</taxon>
        <taxon>Arthropoda</taxon>
        <taxon>Hexapoda</taxon>
        <taxon>Collembola</taxon>
        <taxon>Symphypleona</taxon>
        <taxon>Sminthuridae</taxon>
        <taxon>Allacma</taxon>
    </lineage>
</organism>
<dbReference type="EMBL" id="CAJVCH010148532">
    <property type="protein sequence ID" value="CAG7727443.1"/>
    <property type="molecule type" value="Genomic_DNA"/>
</dbReference>